<dbReference type="PANTHER" id="PTHR20941:SF1">
    <property type="entry name" value="FOLIC ACID SYNTHESIS PROTEIN FOL1"/>
    <property type="match status" value="1"/>
</dbReference>
<dbReference type="GO" id="GO:0005829">
    <property type="term" value="C:cytosol"/>
    <property type="evidence" value="ECO:0007669"/>
    <property type="project" value="TreeGrafter"/>
</dbReference>
<dbReference type="Proteomes" id="UP000028875">
    <property type="component" value="Unassembled WGS sequence"/>
</dbReference>
<evidence type="ECO:0000256" key="3">
    <source>
        <dbReference type="ARBA" id="ARBA00004763"/>
    </source>
</evidence>
<dbReference type="GO" id="GO:0046872">
    <property type="term" value="F:metal ion binding"/>
    <property type="evidence" value="ECO:0007669"/>
    <property type="project" value="UniProtKB-KW"/>
</dbReference>
<evidence type="ECO:0000256" key="1">
    <source>
        <dbReference type="ARBA" id="ARBA00000012"/>
    </source>
</evidence>
<keyword evidence="8 13" id="KW-0479">Metal-binding</keyword>
<keyword evidence="16" id="KW-1185">Reference proteome</keyword>
<evidence type="ECO:0000256" key="2">
    <source>
        <dbReference type="ARBA" id="ARBA00001946"/>
    </source>
</evidence>
<dbReference type="SUPFAM" id="SSF51717">
    <property type="entry name" value="Dihydropteroate synthetase-like"/>
    <property type="match status" value="1"/>
</dbReference>
<dbReference type="PROSITE" id="PS00793">
    <property type="entry name" value="DHPS_2"/>
    <property type="match status" value="1"/>
</dbReference>
<dbReference type="PROSITE" id="PS00792">
    <property type="entry name" value="DHPS_1"/>
    <property type="match status" value="1"/>
</dbReference>
<dbReference type="Pfam" id="PF00809">
    <property type="entry name" value="Pterin_bind"/>
    <property type="match status" value="1"/>
</dbReference>
<dbReference type="NCBIfam" id="TIGR01496">
    <property type="entry name" value="DHPS"/>
    <property type="match status" value="1"/>
</dbReference>
<reference evidence="16" key="2">
    <citation type="submission" date="2014-05" db="EMBL/GenBank/DDBJ databases">
        <title>Draft genome sequence of Virgibacillus massiliensis Vm-5.</title>
        <authorList>
            <person name="Khelaifia S."/>
            <person name="Croce O."/>
            <person name="Lagier J.C."/>
            <person name="Raoult D."/>
        </authorList>
    </citation>
    <scope>NUCLEOTIDE SEQUENCE [LARGE SCALE GENOMIC DNA]</scope>
    <source>
        <strain evidence="16">Vm-5</strain>
    </source>
</reference>
<name>A0A024Q684_9BACI</name>
<gene>
    <name evidence="15" type="primary">folP</name>
    <name evidence="15" type="ORF">BN990_00005</name>
</gene>
<keyword evidence="7 13" id="KW-0808">Transferase</keyword>
<dbReference type="GO" id="GO:0004156">
    <property type="term" value="F:dihydropteroate synthase activity"/>
    <property type="evidence" value="ECO:0007669"/>
    <property type="project" value="UniProtKB-EC"/>
</dbReference>
<sequence>MRLTTKKKAYDLTVRTHIMGILNVTPDSFSDGGNYTTIAKAVDQAILMEKQGADIIDIGGESTRPNHDPVSQEEEIERVVPVIKAIKEKVQIPISIDTFKAGTAQAALEAGADIINDVWGAKKEPAIANVASAFQSPIILMHNREHIDYQNLISDMLNDLQESIDIALAAGVKKDNIIIDPGIGFAKTAKDNLLVLNQLERFKQLGYPILLATSRKRFIGRVLDLPANQRDIGTGATTCMGVMKGAHMVRVHDVKTNVELSKMMDAMLHVKRG</sequence>
<keyword evidence="10 13" id="KW-0289">Folate biosynthesis</keyword>
<evidence type="ECO:0000256" key="11">
    <source>
        <dbReference type="ARBA" id="ARBA00030193"/>
    </source>
</evidence>
<dbReference type="PROSITE" id="PS50972">
    <property type="entry name" value="PTERIN_BINDING"/>
    <property type="match status" value="1"/>
</dbReference>
<dbReference type="InterPro" id="IPR011005">
    <property type="entry name" value="Dihydropteroate_synth-like_sf"/>
</dbReference>
<dbReference type="RefSeq" id="WP_021290378.1">
    <property type="nucleotide sequence ID" value="NZ_BNER01000001.1"/>
</dbReference>
<evidence type="ECO:0000259" key="14">
    <source>
        <dbReference type="PROSITE" id="PS50972"/>
    </source>
</evidence>
<evidence type="ECO:0000313" key="15">
    <source>
        <dbReference type="EMBL" id="CDQ37750.1"/>
    </source>
</evidence>
<comment type="pathway">
    <text evidence="3 13">Cofactor biosynthesis; tetrahydrofolate biosynthesis; 7,8-dihydrofolate from 2-amino-4-hydroxy-6-hydroxymethyl-7,8-dihydropteridine diphosphate and 4-aminobenzoate: step 1/2.</text>
</comment>
<dbReference type="GO" id="GO:0046654">
    <property type="term" value="P:tetrahydrofolate biosynthetic process"/>
    <property type="evidence" value="ECO:0007669"/>
    <property type="project" value="UniProtKB-UniPathway"/>
</dbReference>
<dbReference type="InterPro" id="IPR006390">
    <property type="entry name" value="DHP_synth_dom"/>
</dbReference>
<dbReference type="CDD" id="cd00739">
    <property type="entry name" value="DHPS"/>
    <property type="match status" value="1"/>
</dbReference>
<comment type="function">
    <text evidence="12 13">Catalyzes the condensation of para-aminobenzoate (pABA) with 6-hydroxymethyl-7,8-dihydropterin diphosphate (DHPt-PP) to form 7,8-dihydropteroate (H2Pte), the immediate precursor of folate derivatives.</text>
</comment>
<comment type="caution">
    <text evidence="15">The sequence shown here is derived from an EMBL/GenBank/DDBJ whole genome shotgun (WGS) entry which is preliminary data.</text>
</comment>
<dbReference type="AlphaFoldDB" id="A0A024Q684"/>
<dbReference type="Gene3D" id="3.20.20.20">
    <property type="entry name" value="Dihydropteroate synthase-like"/>
    <property type="match status" value="1"/>
</dbReference>
<comment type="catalytic activity">
    <reaction evidence="1">
        <text>(7,8-dihydropterin-6-yl)methyl diphosphate + 4-aminobenzoate = 7,8-dihydropteroate + diphosphate</text>
        <dbReference type="Rhea" id="RHEA:19949"/>
        <dbReference type="ChEBI" id="CHEBI:17836"/>
        <dbReference type="ChEBI" id="CHEBI:17839"/>
        <dbReference type="ChEBI" id="CHEBI:33019"/>
        <dbReference type="ChEBI" id="CHEBI:72950"/>
        <dbReference type="EC" id="2.5.1.15"/>
    </reaction>
</comment>
<evidence type="ECO:0000256" key="5">
    <source>
        <dbReference type="ARBA" id="ARBA00012458"/>
    </source>
</evidence>
<feature type="domain" description="Pterin-binding" evidence="14">
    <location>
        <begin position="16"/>
        <end position="262"/>
    </location>
</feature>
<reference evidence="15 16" key="1">
    <citation type="submission" date="2014-03" db="EMBL/GenBank/DDBJ databases">
        <authorList>
            <person name="Urmite Genomes U."/>
        </authorList>
    </citation>
    <scope>NUCLEOTIDE SEQUENCE [LARGE SCALE GENOMIC DNA]</scope>
    <source>
        <strain evidence="15 16">Vm-5</strain>
    </source>
</reference>
<evidence type="ECO:0000256" key="12">
    <source>
        <dbReference type="ARBA" id="ARBA00053449"/>
    </source>
</evidence>
<dbReference type="InterPro" id="IPR000489">
    <property type="entry name" value="Pterin-binding_dom"/>
</dbReference>
<evidence type="ECO:0000313" key="16">
    <source>
        <dbReference type="Proteomes" id="UP000028875"/>
    </source>
</evidence>
<evidence type="ECO:0000256" key="6">
    <source>
        <dbReference type="ARBA" id="ARBA00016919"/>
    </source>
</evidence>
<evidence type="ECO:0000256" key="9">
    <source>
        <dbReference type="ARBA" id="ARBA00022842"/>
    </source>
</evidence>
<evidence type="ECO:0000256" key="10">
    <source>
        <dbReference type="ARBA" id="ARBA00022909"/>
    </source>
</evidence>
<organism evidence="15 16">
    <name type="scientific">Virgibacillus massiliensis</name>
    <dbReference type="NCBI Taxonomy" id="1462526"/>
    <lineage>
        <taxon>Bacteria</taxon>
        <taxon>Bacillati</taxon>
        <taxon>Bacillota</taxon>
        <taxon>Bacilli</taxon>
        <taxon>Bacillales</taxon>
        <taxon>Bacillaceae</taxon>
        <taxon>Virgibacillus</taxon>
    </lineage>
</organism>
<keyword evidence="9 13" id="KW-0460">Magnesium</keyword>
<proteinExistence type="inferred from homology"/>
<dbReference type="EMBL" id="CCDP010000001">
    <property type="protein sequence ID" value="CDQ37750.1"/>
    <property type="molecule type" value="Genomic_DNA"/>
</dbReference>
<comment type="similarity">
    <text evidence="4 13">Belongs to the DHPS family.</text>
</comment>
<dbReference type="PANTHER" id="PTHR20941">
    <property type="entry name" value="FOLATE SYNTHESIS PROTEINS"/>
    <property type="match status" value="1"/>
</dbReference>
<evidence type="ECO:0000256" key="13">
    <source>
        <dbReference type="RuleBase" id="RU361205"/>
    </source>
</evidence>
<evidence type="ECO:0000256" key="7">
    <source>
        <dbReference type="ARBA" id="ARBA00022679"/>
    </source>
</evidence>
<dbReference type="GO" id="GO:0046656">
    <property type="term" value="P:folic acid biosynthetic process"/>
    <property type="evidence" value="ECO:0007669"/>
    <property type="project" value="UniProtKB-KW"/>
</dbReference>
<dbReference type="STRING" id="1462526.BN990_00005"/>
<dbReference type="EC" id="2.5.1.15" evidence="5 13"/>
<comment type="cofactor">
    <cofactor evidence="2 13">
        <name>Mg(2+)</name>
        <dbReference type="ChEBI" id="CHEBI:18420"/>
    </cofactor>
</comment>
<dbReference type="UniPathway" id="UPA00077">
    <property type="reaction ID" value="UER00156"/>
</dbReference>
<dbReference type="OrthoDB" id="9811744at2"/>
<dbReference type="InterPro" id="IPR045031">
    <property type="entry name" value="DHP_synth-like"/>
</dbReference>
<evidence type="ECO:0000256" key="4">
    <source>
        <dbReference type="ARBA" id="ARBA00009503"/>
    </source>
</evidence>
<evidence type="ECO:0000256" key="8">
    <source>
        <dbReference type="ARBA" id="ARBA00022723"/>
    </source>
</evidence>
<protein>
    <recommendedName>
        <fullName evidence="6 13">Dihydropteroate synthase</fullName>
        <shortName evidence="13">DHPS</shortName>
        <ecNumber evidence="5 13">2.5.1.15</ecNumber>
    </recommendedName>
    <alternativeName>
        <fullName evidence="11 13">Dihydropteroate pyrophosphorylase</fullName>
    </alternativeName>
</protein>
<dbReference type="FunFam" id="3.20.20.20:FF:000006">
    <property type="entry name" value="Dihydropteroate synthase"/>
    <property type="match status" value="1"/>
</dbReference>
<dbReference type="eggNOG" id="COG0294">
    <property type="taxonomic scope" value="Bacteria"/>
</dbReference>
<accession>A0A024Q684</accession>